<gene>
    <name evidence="2" type="ORF">SLS62_011444</name>
</gene>
<feature type="non-terminal residue" evidence="2">
    <location>
        <position position="1"/>
    </location>
</feature>
<proteinExistence type="predicted"/>
<dbReference type="EMBL" id="JAKJXP020000270">
    <property type="protein sequence ID" value="KAK7736612.1"/>
    <property type="molecule type" value="Genomic_DNA"/>
</dbReference>
<reference evidence="2 3" key="1">
    <citation type="submission" date="2024-02" db="EMBL/GenBank/DDBJ databases">
        <title>De novo assembly and annotation of 12 fungi associated with fruit tree decline syndrome in Ontario, Canada.</title>
        <authorList>
            <person name="Sulman M."/>
            <person name="Ellouze W."/>
            <person name="Ilyukhin E."/>
        </authorList>
    </citation>
    <scope>NUCLEOTIDE SEQUENCE [LARGE SCALE GENOMIC DNA]</scope>
    <source>
        <strain evidence="2 3">M11/M66-122</strain>
    </source>
</reference>
<evidence type="ECO:0000256" key="1">
    <source>
        <dbReference type="SAM" id="MobiDB-lite"/>
    </source>
</evidence>
<dbReference type="AlphaFoldDB" id="A0AAN9U926"/>
<evidence type="ECO:0000313" key="2">
    <source>
        <dbReference type="EMBL" id="KAK7736612.1"/>
    </source>
</evidence>
<feature type="compositionally biased region" description="Basic and acidic residues" evidence="1">
    <location>
        <begin position="1"/>
        <end position="11"/>
    </location>
</feature>
<dbReference type="Proteomes" id="UP001320420">
    <property type="component" value="Unassembled WGS sequence"/>
</dbReference>
<feature type="region of interest" description="Disordered" evidence="1">
    <location>
        <begin position="1"/>
        <end position="51"/>
    </location>
</feature>
<accession>A0AAN9U926</accession>
<keyword evidence="3" id="KW-1185">Reference proteome</keyword>
<comment type="caution">
    <text evidence="2">The sequence shown here is derived from an EMBL/GenBank/DDBJ whole genome shotgun (WGS) entry which is preliminary data.</text>
</comment>
<organism evidence="2 3">
    <name type="scientific">Diatrype stigma</name>
    <dbReference type="NCBI Taxonomy" id="117547"/>
    <lineage>
        <taxon>Eukaryota</taxon>
        <taxon>Fungi</taxon>
        <taxon>Dikarya</taxon>
        <taxon>Ascomycota</taxon>
        <taxon>Pezizomycotina</taxon>
        <taxon>Sordariomycetes</taxon>
        <taxon>Xylariomycetidae</taxon>
        <taxon>Xylariales</taxon>
        <taxon>Diatrypaceae</taxon>
        <taxon>Diatrype</taxon>
    </lineage>
</organism>
<evidence type="ECO:0000313" key="3">
    <source>
        <dbReference type="Proteomes" id="UP001320420"/>
    </source>
</evidence>
<sequence length="117" mass="11917">TVELQKNRADGDLLQTGSADRLGVPEVDKIGNTPGGGSGPRGHHRSHPAGCLGKDLAAAGVEVLMSTLHAAARHESREEGAGLRLHVGGGDRAWSGRGRDAGENASVAALREGIRAG</sequence>
<protein>
    <submittedName>
        <fullName evidence="2">Uncharacterized protein</fullName>
    </submittedName>
</protein>
<name>A0AAN9U926_9PEZI</name>